<proteinExistence type="predicted"/>
<keyword evidence="2" id="KW-0812">Transmembrane</keyword>
<feature type="compositionally biased region" description="Polar residues" evidence="1">
    <location>
        <begin position="160"/>
        <end position="175"/>
    </location>
</feature>
<evidence type="ECO:0000256" key="3">
    <source>
        <dbReference type="SAM" id="SignalP"/>
    </source>
</evidence>
<feature type="region of interest" description="Disordered" evidence="1">
    <location>
        <begin position="146"/>
        <end position="188"/>
    </location>
</feature>
<dbReference type="Proteomes" id="UP000663852">
    <property type="component" value="Unassembled WGS sequence"/>
</dbReference>
<dbReference type="EMBL" id="CAJNOJ010000044">
    <property type="protein sequence ID" value="CAF0941924.1"/>
    <property type="molecule type" value="Genomic_DNA"/>
</dbReference>
<feature type="chain" id="PRO_5033015177" evidence="3">
    <location>
        <begin position="21"/>
        <end position="188"/>
    </location>
</feature>
<dbReference type="OrthoDB" id="9978320at2759"/>
<keyword evidence="3" id="KW-0732">Signal</keyword>
<organism evidence="4 5">
    <name type="scientific">Adineta ricciae</name>
    <name type="common">Rotifer</name>
    <dbReference type="NCBI Taxonomy" id="249248"/>
    <lineage>
        <taxon>Eukaryota</taxon>
        <taxon>Metazoa</taxon>
        <taxon>Spiralia</taxon>
        <taxon>Gnathifera</taxon>
        <taxon>Rotifera</taxon>
        <taxon>Eurotatoria</taxon>
        <taxon>Bdelloidea</taxon>
        <taxon>Adinetida</taxon>
        <taxon>Adinetidae</taxon>
        <taxon>Adineta</taxon>
    </lineage>
</organism>
<comment type="caution">
    <text evidence="4">The sequence shown here is derived from an EMBL/GenBank/DDBJ whole genome shotgun (WGS) entry which is preliminary data.</text>
</comment>
<evidence type="ECO:0000313" key="5">
    <source>
        <dbReference type="Proteomes" id="UP000663852"/>
    </source>
</evidence>
<sequence>MMIVKAVTGLLLTFVFVCDSQLLTPDQLREKHDLGYGARTHYEMSGSRRTDMFGRVNPDYLLRGKRIIHFSNQNSLECPPVLYIGFFPFWSIVLILFALVFLAIAVIGIIGHLLGCRRPTPEEIYAKDFEQLTPDDEFLLGAGGVTEVDETKPSPPIDYLNSNQQDFRYNSSPTGERTRVGQSDEDMV</sequence>
<keyword evidence="2" id="KW-1133">Transmembrane helix</keyword>
<feature type="transmembrane region" description="Helical" evidence="2">
    <location>
        <begin position="89"/>
        <end position="114"/>
    </location>
</feature>
<keyword evidence="2" id="KW-0472">Membrane</keyword>
<name>A0A814CLU0_ADIRI</name>
<protein>
    <submittedName>
        <fullName evidence="4">Uncharacterized protein</fullName>
    </submittedName>
</protein>
<evidence type="ECO:0000256" key="1">
    <source>
        <dbReference type="SAM" id="MobiDB-lite"/>
    </source>
</evidence>
<evidence type="ECO:0000313" key="4">
    <source>
        <dbReference type="EMBL" id="CAF0941924.1"/>
    </source>
</evidence>
<dbReference type="AlphaFoldDB" id="A0A814CLU0"/>
<feature type="signal peptide" evidence="3">
    <location>
        <begin position="1"/>
        <end position="20"/>
    </location>
</feature>
<evidence type="ECO:0000256" key="2">
    <source>
        <dbReference type="SAM" id="Phobius"/>
    </source>
</evidence>
<reference evidence="4" key="1">
    <citation type="submission" date="2021-02" db="EMBL/GenBank/DDBJ databases">
        <authorList>
            <person name="Nowell W R."/>
        </authorList>
    </citation>
    <scope>NUCLEOTIDE SEQUENCE</scope>
</reference>
<accession>A0A814CLU0</accession>
<gene>
    <name evidence="4" type="ORF">EDS130_LOCUS11866</name>
</gene>